<evidence type="ECO:0000256" key="1">
    <source>
        <dbReference type="ARBA" id="ARBA00004479"/>
    </source>
</evidence>
<dbReference type="InterPro" id="IPR013320">
    <property type="entry name" value="ConA-like_dom_sf"/>
</dbReference>
<dbReference type="PROSITE" id="PS50011">
    <property type="entry name" value="PROTEIN_KINASE_DOM"/>
    <property type="match status" value="1"/>
</dbReference>
<evidence type="ECO:0000313" key="18">
    <source>
        <dbReference type="EMBL" id="WJZ93933.1"/>
    </source>
</evidence>
<dbReference type="CDD" id="cd14066">
    <property type="entry name" value="STKc_IRAK"/>
    <property type="match status" value="1"/>
</dbReference>
<evidence type="ECO:0000256" key="2">
    <source>
        <dbReference type="ARBA" id="ARBA00008536"/>
    </source>
</evidence>
<protein>
    <recommendedName>
        <fullName evidence="17">Protein kinase domain-containing protein</fullName>
    </recommendedName>
</protein>
<dbReference type="PROSITE" id="PS00107">
    <property type="entry name" value="PROTEIN_KINASE_ATP"/>
    <property type="match status" value="1"/>
</dbReference>
<evidence type="ECO:0000256" key="10">
    <source>
        <dbReference type="ARBA" id="ARBA00022840"/>
    </source>
</evidence>
<accession>A0ABY9CEW7</accession>
<keyword evidence="6 16" id="KW-0732">Signal</keyword>
<reference evidence="18 19" key="1">
    <citation type="journal article" date="2023" name="Hortic Res">
        <title>The complete reference genome for grapevine (Vitis vinifera L.) genetics and breeding.</title>
        <authorList>
            <person name="Shi X."/>
            <person name="Cao S."/>
            <person name="Wang X."/>
            <person name="Huang S."/>
            <person name="Wang Y."/>
            <person name="Liu Z."/>
            <person name="Liu W."/>
            <person name="Leng X."/>
            <person name="Peng Y."/>
            <person name="Wang N."/>
            <person name="Wang Y."/>
            <person name="Ma Z."/>
            <person name="Xu X."/>
            <person name="Zhang F."/>
            <person name="Xue H."/>
            <person name="Zhong H."/>
            <person name="Wang Y."/>
            <person name="Zhang K."/>
            <person name="Velt A."/>
            <person name="Avia K."/>
            <person name="Holtgrawe D."/>
            <person name="Grimplet J."/>
            <person name="Matus J.T."/>
            <person name="Ware D."/>
            <person name="Wu X."/>
            <person name="Wang H."/>
            <person name="Liu C."/>
            <person name="Fang Y."/>
            <person name="Rustenholz C."/>
            <person name="Cheng Z."/>
            <person name="Xiao H."/>
            <person name="Zhou Y."/>
        </authorList>
    </citation>
    <scope>NUCLEOTIDE SEQUENCE [LARGE SCALE GENOMIC DNA]</scope>
    <source>
        <strain evidence="19">cv. Pinot noir / PN40024</strain>
        <tissue evidence="18">Leaf</tissue>
    </source>
</reference>
<dbReference type="InterPro" id="IPR000719">
    <property type="entry name" value="Prot_kinase_dom"/>
</dbReference>
<dbReference type="InterPro" id="IPR011009">
    <property type="entry name" value="Kinase-like_dom_sf"/>
</dbReference>
<evidence type="ECO:0000256" key="3">
    <source>
        <dbReference type="ARBA" id="ARBA00010217"/>
    </source>
</evidence>
<evidence type="ECO:0000256" key="8">
    <source>
        <dbReference type="ARBA" id="ARBA00022741"/>
    </source>
</evidence>
<proteinExistence type="inferred from homology"/>
<organism evidence="18 19">
    <name type="scientific">Vitis vinifera</name>
    <name type="common">Grape</name>
    <dbReference type="NCBI Taxonomy" id="29760"/>
    <lineage>
        <taxon>Eukaryota</taxon>
        <taxon>Viridiplantae</taxon>
        <taxon>Streptophyta</taxon>
        <taxon>Embryophyta</taxon>
        <taxon>Tracheophyta</taxon>
        <taxon>Spermatophyta</taxon>
        <taxon>Magnoliopsida</taxon>
        <taxon>eudicotyledons</taxon>
        <taxon>Gunneridae</taxon>
        <taxon>Pentapetalae</taxon>
        <taxon>rosids</taxon>
        <taxon>Vitales</taxon>
        <taxon>Vitaceae</taxon>
        <taxon>Viteae</taxon>
        <taxon>Vitis</taxon>
    </lineage>
</organism>
<keyword evidence="8 14" id="KW-0547">Nucleotide-binding</keyword>
<comment type="similarity">
    <text evidence="2">In the N-terminal section; belongs to the leguminous lectin family.</text>
</comment>
<feature type="transmembrane region" description="Helical" evidence="15">
    <location>
        <begin position="267"/>
        <end position="288"/>
    </location>
</feature>
<keyword evidence="10 14" id="KW-0067">ATP-binding</keyword>
<dbReference type="InterPro" id="IPR017441">
    <property type="entry name" value="Protein_kinase_ATP_BS"/>
</dbReference>
<keyword evidence="7" id="KW-0430">Lectin</keyword>
<evidence type="ECO:0000256" key="6">
    <source>
        <dbReference type="ARBA" id="ARBA00022729"/>
    </source>
</evidence>
<evidence type="ECO:0000256" key="9">
    <source>
        <dbReference type="ARBA" id="ARBA00022777"/>
    </source>
</evidence>
<evidence type="ECO:0000256" key="12">
    <source>
        <dbReference type="ARBA" id="ARBA00023136"/>
    </source>
</evidence>
<keyword evidence="5 15" id="KW-0812">Transmembrane</keyword>
<feature type="domain" description="Protein kinase" evidence="17">
    <location>
        <begin position="328"/>
        <end position="615"/>
    </location>
</feature>
<evidence type="ECO:0000256" key="14">
    <source>
        <dbReference type="PROSITE-ProRule" id="PRU10141"/>
    </source>
</evidence>
<sequence length="655" mass="73196">MLHNRSLLCFSSVVNFLLLVALLVGAVAQAGCFSFNYSSFTEEDETNLILKNSYIALGGIQVTPDVSSIDFSRNQSGRALYKRPFRLWSKSKGMASFNSTFVLNIINTTNPGGDGLAFILTGHTDLPSNSQGQWLGIVNEATVSSPEIETVAVAFLTGRSNTENLNGSRIGLNLNGYLKKQESLYVDLSSGMDVKVRIRYDGEVLRVFVGEDTSSPAISDSLNFSIYLRHKVYVGFSASTGNYSQLNYVRSWEFSVLDLDDHQMPQWIWIIVAAVIALFIGFAFSLYWKWKYYVRKGDDPGFELQIQGLSTAPRKFRLKELESATENFNSDNLLGRGGFGTVYKGVSINREVAVKRFSRNSHEGKQDFIAEITTISNLHHRNLVKLLGWCHERDELLLVYEFMPNKSLDKLIFCNQNHGAETNPVTLNWERRHGVIYGVTQALDYLHNGCEKRVLHRDIKASNVMLDSEFNARLGDFGLARTINPSDQTHHSTKAIAGTPGYMAPESFLIGRATVQTDVYAFGVLVLEVVCGRKPGRQSTQNNYNNSIVDWVWENYRGGSILDVVDLQLNGIFSKEQAECVLVLALACCHPNPYQRPSMRTVLRVLAGEVAPPVIPMDRPAFVWPPAMPPSLNEDLQDYTFSGDRNTPSSELIGR</sequence>
<dbReference type="InterPro" id="IPR001220">
    <property type="entry name" value="Legume_lectin_dom"/>
</dbReference>
<evidence type="ECO:0000256" key="15">
    <source>
        <dbReference type="SAM" id="Phobius"/>
    </source>
</evidence>
<keyword evidence="9" id="KW-0418">Kinase</keyword>
<keyword evidence="4" id="KW-0808">Transferase</keyword>
<dbReference type="EMBL" id="CP126655">
    <property type="protein sequence ID" value="WJZ93933.1"/>
    <property type="molecule type" value="Genomic_DNA"/>
</dbReference>
<dbReference type="Gene3D" id="3.30.200.20">
    <property type="entry name" value="Phosphorylase Kinase, domain 1"/>
    <property type="match status" value="1"/>
</dbReference>
<keyword evidence="19" id="KW-1185">Reference proteome</keyword>
<dbReference type="PROSITE" id="PS00108">
    <property type="entry name" value="PROTEIN_KINASE_ST"/>
    <property type="match status" value="1"/>
</dbReference>
<evidence type="ECO:0000313" key="19">
    <source>
        <dbReference type="Proteomes" id="UP001227230"/>
    </source>
</evidence>
<keyword evidence="13" id="KW-0675">Receptor</keyword>
<evidence type="ECO:0000259" key="17">
    <source>
        <dbReference type="PROSITE" id="PS50011"/>
    </source>
</evidence>
<feature type="binding site" evidence="14">
    <location>
        <position position="355"/>
    </location>
    <ligand>
        <name>ATP</name>
        <dbReference type="ChEBI" id="CHEBI:30616"/>
    </ligand>
</feature>
<dbReference type="InterPro" id="IPR050528">
    <property type="entry name" value="L-type_Lectin-RKs"/>
</dbReference>
<evidence type="ECO:0000256" key="11">
    <source>
        <dbReference type="ARBA" id="ARBA00022989"/>
    </source>
</evidence>
<dbReference type="CDD" id="cd06899">
    <property type="entry name" value="lectin_legume_LecRK_Arcelin_ConA"/>
    <property type="match status" value="1"/>
</dbReference>
<name>A0ABY9CEW7_VITVI</name>
<dbReference type="InterPro" id="IPR008271">
    <property type="entry name" value="Ser/Thr_kinase_AS"/>
</dbReference>
<dbReference type="PANTHER" id="PTHR27007">
    <property type="match status" value="1"/>
</dbReference>
<evidence type="ECO:0000256" key="13">
    <source>
        <dbReference type="ARBA" id="ARBA00023170"/>
    </source>
</evidence>
<dbReference type="Gene3D" id="1.10.510.10">
    <property type="entry name" value="Transferase(Phosphotransferase) domain 1"/>
    <property type="match status" value="1"/>
</dbReference>
<comment type="subcellular location">
    <subcellularLocation>
        <location evidence="1">Membrane</location>
        <topology evidence="1">Single-pass type I membrane protein</topology>
    </subcellularLocation>
</comment>
<feature type="chain" id="PRO_5047391823" description="Protein kinase domain-containing protein" evidence="16">
    <location>
        <begin position="29"/>
        <end position="655"/>
    </location>
</feature>
<comment type="similarity">
    <text evidence="3">In the C-terminal section; belongs to the protein kinase superfamily. Ser/Thr protein kinase family.</text>
</comment>
<dbReference type="SUPFAM" id="SSF56112">
    <property type="entry name" value="Protein kinase-like (PK-like)"/>
    <property type="match status" value="1"/>
</dbReference>
<dbReference type="Proteomes" id="UP001227230">
    <property type="component" value="Chromosome 8"/>
</dbReference>
<keyword evidence="11 15" id="KW-1133">Transmembrane helix</keyword>
<dbReference type="Pfam" id="PF00139">
    <property type="entry name" value="Lectin_legB"/>
    <property type="match status" value="1"/>
</dbReference>
<dbReference type="Pfam" id="PF00069">
    <property type="entry name" value="Pkinase"/>
    <property type="match status" value="1"/>
</dbReference>
<dbReference type="SMART" id="SM00220">
    <property type="entry name" value="S_TKc"/>
    <property type="match status" value="1"/>
</dbReference>
<evidence type="ECO:0000256" key="4">
    <source>
        <dbReference type="ARBA" id="ARBA00022679"/>
    </source>
</evidence>
<gene>
    <name evidence="18" type="ORF">VitviT2T_012831</name>
</gene>
<feature type="signal peptide" evidence="16">
    <location>
        <begin position="1"/>
        <end position="28"/>
    </location>
</feature>
<dbReference type="Gene3D" id="2.60.120.200">
    <property type="match status" value="1"/>
</dbReference>
<evidence type="ECO:0000256" key="16">
    <source>
        <dbReference type="SAM" id="SignalP"/>
    </source>
</evidence>
<dbReference type="SUPFAM" id="SSF49899">
    <property type="entry name" value="Concanavalin A-like lectins/glucanases"/>
    <property type="match status" value="1"/>
</dbReference>
<keyword evidence="12 15" id="KW-0472">Membrane</keyword>
<evidence type="ECO:0000256" key="5">
    <source>
        <dbReference type="ARBA" id="ARBA00022692"/>
    </source>
</evidence>
<evidence type="ECO:0000256" key="7">
    <source>
        <dbReference type="ARBA" id="ARBA00022734"/>
    </source>
</evidence>